<name>A0A443RSE0_9ACAR</name>
<dbReference type="AlphaFoldDB" id="A0A443RSE0"/>
<proteinExistence type="predicted"/>
<dbReference type="Proteomes" id="UP000288716">
    <property type="component" value="Unassembled WGS sequence"/>
</dbReference>
<reference evidence="1 2" key="1">
    <citation type="journal article" date="2018" name="Gigascience">
        <title>Genomes of trombidid mites reveal novel predicted allergens and laterally-transferred genes associated with secondary metabolism.</title>
        <authorList>
            <person name="Dong X."/>
            <person name="Chaisiri K."/>
            <person name="Xia D."/>
            <person name="Armstrong S.D."/>
            <person name="Fang Y."/>
            <person name="Donnelly M.J."/>
            <person name="Kadowaki T."/>
            <person name="McGarry J.W."/>
            <person name="Darby A.C."/>
            <person name="Makepeace B.L."/>
        </authorList>
    </citation>
    <scope>NUCLEOTIDE SEQUENCE [LARGE SCALE GENOMIC DNA]</scope>
    <source>
        <strain evidence="1">UoL-UT</strain>
    </source>
</reference>
<protein>
    <submittedName>
        <fullName evidence="1">Uncharacterized protein</fullName>
    </submittedName>
</protein>
<organism evidence="1 2">
    <name type="scientific">Leptotrombidium deliense</name>
    <dbReference type="NCBI Taxonomy" id="299467"/>
    <lineage>
        <taxon>Eukaryota</taxon>
        <taxon>Metazoa</taxon>
        <taxon>Ecdysozoa</taxon>
        <taxon>Arthropoda</taxon>
        <taxon>Chelicerata</taxon>
        <taxon>Arachnida</taxon>
        <taxon>Acari</taxon>
        <taxon>Acariformes</taxon>
        <taxon>Trombidiformes</taxon>
        <taxon>Prostigmata</taxon>
        <taxon>Anystina</taxon>
        <taxon>Parasitengona</taxon>
        <taxon>Trombiculoidea</taxon>
        <taxon>Trombiculidae</taxon>
        <taxon>Leptotrombidium</taxon>
    </lineage>
</organism>
<evidence type="ECO:0000313" key="2">
    <source>
        <dbReference type="Proteomes" id="UP000288716"/>
    </source>
</evidence>
<accession>A0A443RSE0</accession>
<gene>
    <name evidence="1" type="ORF">B4U80_04426</name>
</gene>
<keyword evidence="2" id="KW-1185">Reference proteome</keyword>
<evidence type="ECO:0000313" key="1">
    <source>
        <dbReference type="EMBL" id="RWS18197.1"/>
    </source>
</evidence>
<dbReference type="VEuPathDB" id="VectorBase:LDEU013843"/>
<dbReference type="EMBL" id="NCKV01044029">
    <property type="protein sequence ID" value="RWS18197.1"/>
    <property type="molecule type" value="Genomic_DNA"/>
</dbReference>
<comment type="caution">
    <text evidence="1">The sequence shown here is derived from an EMBL/GenBank/DDBJ whole genome shotgun (WGS) entry which is preliminary data.</text>
</comment>
<sequence length="20" mass="2357">MAQRFSFTNICRSSNNMVLH</sequence>